<evidence type="ECO:0000313" key="2">
    <source>
        <dbReference type="Proteomes" id="UP000192569"/>
    </source>
</evidence>
<gene>
    <name evidence="1" type="ORF">SAMN00808754_1653</name>
</gene>
<protein>
    <submittedName>
        <fullName evidence="1">Uncharacterized protein</fullName>
    </submittedName>
</protein>
<sequence length="102" mass="11535">MDDDPADCFEIGPGNLMWDLRTTERKVLPCTVTVGGFVVKDVYFPREKTAARIKEMAREAVGVYGRRSPEEYPVPKGVKERYVQYFRYCIAKLLAGEGGGLR</sequence>
<dbReference type="STRING" id="698762.SAMN00808754_1653"/>
<organism evidence="1 2">
    <name type="scientific">Thermanaeromonas toyohensis ToBE</name>
    <dbReference type="NCBI Taxonomy" id="698762"/>
    <lineage>
        <taxon>Bacteria</taxon>
        <taxon>Bacillati</taxon>
        <taxon>Bacillota</taxon>
        <taxon>Clostridia</taxon>
        <taxon>Neomoorellales</taxon>
        <taxon>Neomoorellaceae</taxon>
        <taxon>Thermanaeromonas</taxon>
    </lineage>
</organism>
<dbReference type="Proteomes" id="UP000192569">
    <property type="component" value="Chromosome I"/>
</dbReference>
<dbReference type="EMBL" id="LT838272">
    <property type="protein sequence ID" value="SMB96792.1"/>
    <property type="molecule type" value="Genomic_DNA"/>
</dbReference>
<dbReference type="AlphaFoldDB" id="A0A1W1VTU3"/>
<accession>A0A1W1VTU3</accession>
<evidence type="ECO:0000313" key="1">
    <source>
        <dbReference type="EMBL" id="SMB96792.1"/>
    </source>
</evidence>
<proteinExistence type="predicted"/>
<name>A0A1W1VTU3_9FIRM</name>
<keyword evidence="2" id="KW-1185">Reference proteome</keyword>
<reference evidence="1 2" key="1">
    <citation type="submission" date="2017-04" db="EMBL/GenBank/DDBJ databases">
        <authorList>
            <person name="Afonso C.L."/>
            <person name="Miller P.J."/>
            <person name="Scott M.A."/>
            <person name="Spackman E."/>
            <person name="Goraichik I."/>
            <person name="Dimitrov K.M."/>
            <person name="Suarez D.L."/>
            <person name="Swayne D.E."/>
        </authorList>
    </citation>
    <scope>NUCLEOTIDE SEQUENCE [LARGE SCALE GENOMIC DNA]</scope>
    <source>
        <strain evidence="1 2">ToBE</strain>
    </source>
</reference>